<dbReference type="Proteomes" id="UP000255334">
    <property type="component" value="Unassembled WGS sequence"/>
</dbReference>
<dbReference type="GO" id="GO:0005886">
    <property type="term" value="C:plasma membrane"/>
    <property type="evidence" value="ECO:0007669"/>
    <property type="project" value="UniProtKB-SubCell"/>
</dbReference>
<evidence type="ECO:0000256" key="2">
    <source>
        <dbReference type="ARBA" id="ARBA00006679"/>
    </source>
</evidence>
<proteinExistence type="inferred from homology"/>
<keyword evidence="5 7" id="KW-1133">Transmembrane helix</keyword>
<dbReference type="InterPro" id="IPR032808">
    <property type="entry name" value="DoxX"/>
</dbReference>
<sequence>MRYTQLFDRYRDILLLIARVLLMSLFVIFGWDKFMNFSGTAAYMESVGLPLATLAALSALIMELVVGLAILVGLYTRPLALLLALYTLLTALIGHKFWELTGGMRLDTMIHFYKNMSIAGGLLLLCLTGPGKYSIDRR</sequence>
<evidence type="ECO:0000256" key="7">
    <source>
        <dbReference type="SAM" id="Phobius"/>
    </source>
</evidence>
<feature type="transmembrane region" description="Helical" evidence="7">
    <location>
        <begin position="79"/>
        <end position="98"/>
    </location>
</feature>
<keyword evidence="6 7" id="KW-0472">Membrane</keyword>
<keyword evidence="9" id="KW-1185">Reference proteome</keyword>
<dbReference type="AlphaFoldDB" id="A0A370X7U5"/>
<dbReference type="PANTHER" id="PTHR33452:SF1">
    <property type="entry name" value="INNER MEMBRANE PROTEIN YPHA-RELATED"/>
    <property type="match status" value="1"/>
</dbReference>
<comment type="caution">
    <text evidence="8">The sequence shown here is derived from an EMBL/GenBank/DDBJ whole genome shotgun (WGS) entry which is preliminary data.</text>
</comment>
<name>A0A370X7U5_9GAMM</name>
<evidence type="ECO:0000313" key="9">
    <source>
        <dbReference type="Proteomes" id="UP000255334"/>
    </source>
</evidence>
<dbReference type="RefSeq" id="WP_115478086.1">
    <property type="nucleotide sequence ID" value="NZ_QRBF01000003.1"/>
</dbReference>
<comment type="similarity">
    <text evidence="2">Belongs to the DoxX family.</text>
</comment>
<reference evidence="8 9" key="1">
    <citation type="submission" date="2018-07" db="EMBL/GenBank/DDBJ databases">
        <title>Dyella monticola sp. nov. and Dyella psychrodurans sp. nov. isolated from monsoon evergreen broad-leaved forest soil of Dinghu Mountain, China.</title>
        <authorList>
            <person name="Gao Z."/>
            <person name="Qiu L."/>
        </authorList>
    </citation>
    <scope>NUCLEOTIDE SEQUENCE [LARGE SCALE GENOMIC DNA]</scope>
    <source>
        <strain evidence="8 9">4MSK11</strain>
    </source>
</reference>
<protein>
    <submittedName>
        <fullName evidence="8">DoxX family protein</fullName>
    </submittedName>
</protein>
<dbReference type="OrthoDB" id="9792760at2"/>
<keyword evidence="4 7" id="KW-0812">Transmembrane</keyword>
<dbReference type="PANTHER" id="PTHR33452">
    <property type="entry name" value="OXIDOREDUCTASE CATD-RELATED"/>
    <property type="match status" value="1"/>
</dbReference>
<organism evidence="8 9">
    <name type="scientific">Dyella psychrodurans</name>
    <dbReference type="NCBI Taxonomy" id="1927960"/>
    <lineage>
        <taxon>Bacteria</taxon>
        <taxon>Pseudomonadati</taxon>
        <taxon>Pseudomonadota</taxon>
        <taxon>Gammaproteobacteria</taxon>
        <taxon>Lysobacterales</taxon>
        <taxon>Rhodanobacteraceae</taxon>
        <taxon>Dyella</taxon>
    </lineage>
</organism>
<dbReference type="EMBL" id="QRBF01000003">
    <property type="protein sequence ID" value="RDS84285.1"/>
    <property type="molecule type" value="Genomic_DNA"/>
</dbReference>
<evidence type="ECO:0000313" key="8">
    <source>
        <dbReference type="EMBL" id="RDS84285.1"/>
    </source>
</evidence>
<evidence type="ECO:0000256" key="5">
    <source>
        <dbReference type="ARBA" id="ARBA00022989"/>
    </source>
</evidence>
<feature type="transmembrane region" description="Helical" evidence="7">
    <location>
        <begin position="110"/>
        <end position="128"/>
    </location>
</feature>
<feature type="transmembrane region" description="Helical" evidence="7">
    <location>
        <begin position="12"/>
        <end position="31"/>
    </location>
</feature>
<dbReference type="InterPro" id="IPR051907">
    <property type="entry name" value="DoxX-like_oxidoreductase"/>
</dbReference>
<evidence type="ECO:0000256" key="6">
    <source>
        <dbReference type="ARBA" id="ARBA00023136"/>
    </source>
</evidence>
<gene>
    <name evidence="8" type="ORF">DWU99_11125</name>
</gene>
<evidence type="ECO:0000256" key="3">
    <source>
        <dbReference type="ARBA" id="ARBA00022475"/>
    </source>
</evidence>
<dbReference type="Pfam" id="PF07681">
    <property type="entry name" value="DoxX"/>
    <property type="match status" value="1"/>
</dbReference>
<accession>A0A370X7U5</accession>
<feature type="transmembrane region" description="Helical" evidence="7">
    <location>
        <begin position="51"/>
        <end position="72"/>
    </location>
</feature>
<keyword evidence="3" id="KW-1003">Cell membrane</keyword>
<evidence type="ECO:0000256" key="4">
    <source>
        <dbReference type="ARBA" id="ARBA00022692"/>
    </source>
</evidence>
<evidence type="ECO:0000256" key="1">
    <source>
        <dbReference type="ARBA" id="ARBA00004651"/>
    </source>
</evidence>
<comment type="subcellular location">
    <subcellularLocation>
        <location evidence="1">Cell membrane</location>
        <topology evidence="1">Multi-pass membrane protein</topology>
    </subcellularLocation>
</comment>